<keyword evidence="11" id="KW-1185">Reference proteome</keyword>
<dbReference type="SUPFAM" id="SSF48452">
    <property type="entry name" value="TPR-like"/>
    <property type="match status" value="1"/>
</dbReference>
<evidence type="ECO:0000256" key="8">
    <source>
        <dbReference type="ARBA" id="ARBA00023110"/>
    </source>
</evidence>
<name>A0A9R0J4B9_SPIOL</name>
<dbReference type="RefSeq" id="XP_021860984.2">
    <property type="nucleotide sequence ID" value="XM_022005292.2"/>
</dbReference>
<comment type="catalytic activity">
    <reaction evidence="1">
        <text>[protein]-peptidylproline (omega=180) = [protein]-peptidylproline (omega=0)</text>
        <dbReference type="Rhea" id="RHEA:16237"/>
        <dbReference type="Rhea" id="RHEA-COMP:10747"/>
        <dbReference type="Rhea" id="RHEA-COMP:10748"/>
        <dbReference type="ChEBI" id="CHEBI:83833"/>
        <dbReference type="ChEBI" id="CHEBI:83834"/>
        <dbReference type="EC" id="5.2.1.8"/>
    </reaction>
</comment>
<evidence type="ECO:0000313" key="11">
    <source>
        <dbReference type="Proteomes" id="UP000813463"/>
    </source>
</evidence>
<dbReference type="SMART" id="SM00028">
    <property type="entry name" value="TPR"/>
    <property type="match status" value="3"/>
</dbReference>
<dbReference type="InterPro" id="IPR011990">
    <property type="entry name" value="TPR-like_helical_dom_sf"/>
</dbReference>
<evidence type="ECO:0000256" key="3">
    <source>
        <dbReference type="ARBA" id="ARBA00013194"/>
    </source>
</evidence>
<evidence type="ECO:0000256" key="9">
    <source>
        <dbReference type="ARBA" id="ARBA00023235"/>
    </source>
</evidence>
<dbReference type="InterPro" id="IPR050754">
    <property type="entry name" value="FKBP4/5/8-like"/>
</dbReference>
<dbReference type="InterPro" id="IPR019734">
    <property type="entry name" value="TPR_rpt"/>
</dbReference>
<keyword evidence="7 10" id="KW-0802">TPR repeat</keyword>
<dbReference type="PROSITE" id="PS50005">
    <property type="entry name" value="TPR"/>
    <property type="match status" value="1"/>
</dbReference>
<dbReference type="KEGG" id="soe:110800000"/>
<dbReference type="Gene3D" id="1.25.40.10">
    <property type="entry name" value="Tetratricopeptide repeat domain"/>
    <property type="match status" value="1"/>
</dbReference>
<keyword evidence="6" id="KW-0677">Repeat</keyword>
<dbReference type="GeneID" id="110800000"/>
<comment type="subcellular location">
    <subcellularLocation>
        <location evidence="2">Cytoplasm</location>
    </subcellularLocation>
</comment>
<dbReference type="PANTHER" id="PTHR46512:SF9">
    <property type="entry name" value="PEPTIDYLPROLYL ISOMERASE"/>
    <property type="match status" value="1"/>
</dbReference>
<organism evidence="11 12">
    <name type="scientific">Spinacia oleracea</name>
    <name type="common">Spinach</name>
    <dbReference type="NCBI Taxonomy" id="3562"/>
    <lineage>
        <taxon>Eukaryota</taxon>
        <taxon>Viridiplantae</taxon>
        <taxon>Streptophyta</taxon>
        <taxon>Embryophyta</taxon>
        <taxon>Tracheophyta</taxon>
        <taxon>Spermatophyta</taxon>
        <taxon>Magnoliopsida</taxon>
        <taxon>eudicotyledons</taxon>
        <taxon>Gunneridae</taxon>
        <taxon>Pentapetalae</taxon>
        <taxon>Caryophyllales</taxon>
        <taxon>Chenopodiaceae</taxon>
        <taxon>Chenopodioideae</taxon>
        <taxon>Anserineae</taxon>
        <taxon>Spinacia</taxon>
    </lineage>
</organism>
<dbReference type="GO" id="GO:0003755">
    <property type="term" value="F:peptidyl-prolyl cis-trans isomerase activity"/>
    <property type="evidence" value="ECO:0007669"/>
    <property type="project" value="UniProtKB-EC"/>
</dbReference>
<evidence type="ECO:0000256" key="6">
    <source>
        <dbReference type="ARBA" id="ARBA00022737"/>
    </source>
</evidence>
<dbReference type="Pfam" id="PF07719">
    <property type="entry name" value="TPR_2"/>
    <property type="match status" value="1"/>
</dbReference>
<keyword evidence="8" id="KW-0697">Rotamase</keyword>
<proteinExistence type="predicted"/>
<dbReference type="InterPro" id="IPR013105">
    <property type="entry name" value="TPR_2"/>
</dbReference>
<evidence type="ECO:0000256" key="10">
    <source>
        <dbReference type="PROSITE-ProRule" id="PRU00339"/>
    </source>
</evidence>
<reference evidence="12" key="2">
    <citation type="submission" date="2025-08" db="UniProtKB">
        <authorList>
            <consortium name="RefSeq"/>
        </authorList>
    </citation>
    <scope>IDENTIFICATION</scope>
    <source>
        <tissue evidence="12">Leaf</tissue>
    </source>
</reference>
<evidence type="ECO:0000313" key="12">
    <source>
        <dbReference type="RefSeq" id="XP_021860984.2"/>
    </source>
</evidence>
<feature type="repeat" description="TPR" evidence="10">
    <location>
        <begin position="102"/>
        <end position="135"/>
    </location>
</feature>
<evidence type="ECO:0000256" key="2">
    <source>
        <dbReference type="ARBA" id="ARBA00004496"/>
    </source>
</evidence>
<sequence>MLRVGDLGEAPVQVLVTWASGLKEIGNCYFKKGEFKSAVMVYETVLDVIVSEFSMEEEMDNNITILVNSCFSNLSACELKLGNYDTVISLCSVILARDRNNTKSLYRRGQAYARSGDVKSAMSDFEKALALAPLDKAIKIEISSLHEKNQRIPS</sequence>
<evidence type="ECO:0000256" key="4">
    <source>
        <dbReference type="ARBA" id="ARBA00022490"/>
    </source>
</evidence>
<accession>A0A9R0J4B9</accession>
<gene>
    <name evidence="12" type="primary">LOC110800000</name>
</gene>
<dbReference type="AlphaFoldDB" id="A0A9R0J4B9"/>
<dbReference type="Pfam" id="PF13181">
    <property type="entry name" value="TPR_8"/>
    <property type="match status" value="1"/>
</dbReference>
<evidence type="ECO:0000256" key="5">
    <source>
        <dbReference type="ARBA" id="ARBA00022553"/>
    </source>
</evidence>
<dbReference type="EC" id="5.2.1.8" evidence="3"/>
<keyword evidence="4" id="KW-0963">Cytoplasm</keyword>
<evidence type="ECO:0000256" key="7">
    <source>
        <dbReference type="ARBA" id="ARBA00022803"/>
    </source>
</evidence>
<keyword evidence="9" id="KW-0413">Isomerase</keyword>
<reference evidence="11" key="1">
    <citation type="journal article" date="2021" name="Nat. Commun.">
        <title>Genomic analyses provide insights into spinach domestication and the genetic basis of agronomic traits.</title>
        <authorList>
            <person name="Cai X."/>
            <person name="Sun X."/>
            <person name="Xu C."/>
            <person name="Sun H."/>
            <person name="Wang X."/>
            <person name="Ge C."/>
            <person name="Zhang Z."/>
            <person name="Wang Q."/>
            <person name="Fei Z."/>
            <person name="Jiao C."/>
            <person name="Wang Q."/>
        </authorList>
    </citation>
    <scope>NUCLEOTIDE SEQUENCE [LARGE SCALE GENOMIC DNA]</scope>
    <source>
        <strain evidence="11">cv. Varoflay</strain>
    </source>
</reference>
<evidence type="ECO:0000256" key="1">
    <source>
        <dbReference type="ARBA" id="ARBA00000971"/>
    </source>
</evidence>
<dbReference type="Proteomes" id="UP000813463">
    <property type="component" value="Chromosome 2"/>
</dbReference>
<dbReference type="GO" id="GO:0005737">
    <property type="term" value="C:cytoplasm"/>
    <property type="evidence" value="ECO:0007669"/>
    <property type="project" value="UniProtKB-SubCell"/>
</dbReference>
<dbReference type="PROSITE" id="PS50293">
    <property type="entry name" value="TPR_REGION"/>
    <property type="match status" value="1"/>
</dbReference>
<dbReference type="PANTHER" id="PTHR46512">
    <property type="entry name" value="PEPTIDYLPROLYL ISOMERASE"/>
    <property type="match status" value="1"/>
</dbReference>
<protein>
    <recommendedName>
        <fullName evidence="3">peptidylprolyl isomerase</fullName>
        <ecNumber evidence="3">5.2.1.8</ecNumber>
    </recommendedName>
</protein>
<keyword evidence="5" id="KW-0597">Phosphoprotein</keyword>